<evidence type="ECO:0000313" key="4">
    <source>
        <dbReference type="Proteomes" id="UP000594364"/>
    </source>
</evidence>
<reference evidence="3 4" key="1">
    <citation type="journal article" date="2018" name="PLoS Genet.">
        <title>Repeat elements organise 3D genome structure and mediate transcription in the filamentous fungus Epichloe festucae.</title>
        <authorList>
            <person name="Winter D.J."/>
            <person name="Ganley A.R.D."/>
            <person name="Young C.A."/>
            <person name="Liachko I."/>
            <person name="Schardl C.L."/>
            <person name="Dupont P.Y."/>
            <person name="Berry D."/>
            <person name="Ram A."/>
            <person name="Scott B."/>
            <person name="Cox M.P."/>
        </authorList>
    </citation>
    <scope>NUCLEOTIDE SEQUENCE [LARGE SCALE GENOMIC DNA]</scope>
    <source>
        <strain evidence="3 4">Fl1</strain>
    </source>
</reference>
<feature type="region of interest" description="Disordered" evidence="1">
    <location>
        <begin position="1"/>
        <end position="32"/>
    </location>
</feature>
<keyword evidence="4" id="KW-1185">Reference proteome</keyword>
<name>A0A7S9KNB3_EPIFF</name>
<feature type="transmembrane region" description="Helical" evidence="2">
    <location>
        <begin position="38"/>
        <end position="60"/>
    </location>
</feature>
<dbReference type="Proteomes" id="UP000594364">
    <property type="component" value="Chromosome 2"/>
</dbReference>
<evidence type="ECO:0000256" key="1">
    <source>
        <dbReference type="SAM" id="MobiDB-lite"/>
    </source>
</evidence>
<evidence type="ECO:0000313" key="3">
    <source>
        <dbReference type="EMBL" id="QPG95626.1"/>
    </source>
</evidence>
<evidence type="ECO:0000256" key="2">
    <source>
        <dbReference type="SAM" id="Phobius"/>
    </source>
</evidence>
<organism evidence="3 4">
    <name type="scientific">Epichloe festucae (strain Fl1)</name>
    <dbReference type="NCBI Taxonomy" id="877507"/>
    <lineage>
        <taxon>Eukaryota</taxon>
        <taxon>Fungi</taxon>
        <taxon>Dikarya</taxon>
        <taxon>Ascomycota</taxon>
        <taxon>Pezizomycotina</taxon>
        <taxon>Sordariomycetes</taxon>
        <taxon>Hypocreomycetidae</taxon>
        <taxon>Hypocreales</taxon>
        <taxon>Clavicipitaceae</taxon>
        <taxon>Epichloe</taxon>
    </lineage>
</organism>
<dbReference type="AlphaFoldDB" id="A0A7S9KNB3"/>
<feature type="region of interest" description="Disordered" evidence="1">
    <location>
        <begin position="104"/>
        <end position="170"/>
    </location>
</feature>
<dbReference type="OrthoDB" id="264392at2759"/>
<keyword evidence="2" id="KW-0472">Membrane</keyword>
<sequence>MIGQKCGRFRIAAPTPTPAPTPARSENPNKLSTPRRSWLALVPFAAAFIIVDILAVRHVFPRLSRAHNERGGPRGWKRGGAAWAFGTTVSLAGRDARPCFILEPGRDAGGRGPGGQETSPCAGAKSRRPIGHLGIPPPPKPSVTGLLQGRPEPRLRGPAGSRRASCWAVP</sequence>
<gene>
    <name evidence="3" type="ORF">C2857_001443</name>
</gene>
<keyword evidence="2" id="KW-1133">Transmembrane helix</keyword>
<proteinExistence type="predicted"/>
<protein>
    <submittedName>
        <fullName evidence="3">Uncharacterized protein</fullName>
    </submittedName>
</protein>
<accession>A0A7S9KNB3</accession>
<dbReference type="EMBL" id="CP031386">
    <property type="protein sequence ID" value="QPG95626.1"/>
    <property type="molecule type" value="Genomic_DNA"/>
</dbReference>
<keyword evidence="2" id="KW-0812">Transmembrane</keyword>